<evidence type="ECO:0000256" key="3">
    <source>
        <dbReference type="ARBA" id="ARBA00012835"/>
    </source>
</evidence>
<dbReference type="PROSITE" id="PS00178">
    <property type="entry name" value="AA_TRNA_LIGASE_I"/>
    <property type="match status" value="1"/>
</dbReference>
<dbReference type="Pfam" id="PF20974">
    <property type="entry name" value="tRNA-synt_1c_C2"/>
    <property type="match status" value="1"/>
</dbReference>
<dbReference type="GO" id="GO:0017102">
    <property type="term" value="C:methionyl glutamyl tRNA synthetase complex"/>
    <property type="evidence" value="ECO:0007669"/>
    <property type="project" value="TreeGrafter"/>
</dbReference>
<feature type="domain" description="Glutamyl/glutaminyl-tRNA synthetase class Ib anti-codon binding" evidence="14">
    <location>
        <begin position="411"/>
        <end position="503"/>
    </location>
</feature>
<dbReference type="FunFam" id="2.40.240.10:FF:000004">
    <property type="entry name" value="Glutamyl-tRNA synthetase, cytoplasmic"/>
    <property type="match status" value="1"/>
</dbReference>
<dbReference type="Proteomes" id="UP000838763">
    <property type="component" value="Unassembled WGS sequence"/>
</dbReference>
<dbReference type="Gene3D" id="1.20.1050.10">
    <property type="match status" value="1"/>
</dbReference>
<dbReference type="InterPro" id="IPR020056">
    <property type="entry name" value="Rbsml_bL25/Gln-tRNA_synth_N"/>
</dbReference>
<dbReference type="Gene3D" id="2.40.240.10">
    <property type="entry name" value="Ribosomal Protein L25, Chain P"/>
    <property type="match status" value="1"/>
</dbReference>
<evidence type="ECO:0000259" key="14">
    <source>
        <dbReference type="Pfam" id="PF03950"/>
    </source>
</evidence>
<evidence type="ECO:0000256" key="5">
    <source>
        <dbReference type="ARBA" id="ARBA00022598"/>
    </source>
</evidence>
<dbReference type="InterPro" id="IPR014729">
    <property type="entry name" value="Rossmann-like_a/b/a_fold"/>
</dbReference>
<dbReference type="InterPro" id="IPR000924">
    <property type="entry name" value="Glu/Gln-tRNA-synth"/>
</dbReference>
<accession>A0A9P1GUF8</accession>
<dbReference type="InterPro" id="IPR049437">
    <property type="entry name" value="tRNA-synt_1c_C2"/>
</dbReference>
<dbReference type="FunFam" id="3.40.50.620:FF:000037">
    <property type="entry name" value="Glutamine--tRNA ligase cytoplasmic"/>
    <property type="match status" value="1"/>
</dbReference>
<comment type="catalytic activity">
    <reaction evidence="11">
        <text>tRNA(Glu) + L-glutamate + ATP = L-glutamyl-tRNA(Glu) + AMP + diphosphate</text>
        <dbReference type="Rhea" id="RHEA:23540"/>
        <dbReference type="Rhea" id="RHEA-COMP:9663"/>
        <dbReference type="Rhea" id="RHEA-COMP:9680"/>
        <dbReference type="ChEBI" id="CHEBI:29985"/>
        <dbReference type="ChEBI" id="CHEBI:30616"/>
        <dbReference type="ChEBI" id="CHEBI:33019"/>
        <dbReference type="ChEBI" id="CHEBI:78442"/>
        <dbReference type="ChEBI" id="CHEBI:78520"/>
        <dbReference type="ChEBI" id="CHEBI:456215"/>
        <dbReference type="EC" id="6.1.1.17"/>
    </reaction>
</comment>
<dbReference type="Pfam" id="PF00749">
    <property type="entry name" value="tRNA-synt_1c"/>
    <property type="match status" value="1"/>
</dbReference>
<dbReference type="SUPFAM" id="SSF50715">
    <property type="entry name" value="Ribosomal protein L25-like"/>
    <property type="match status" value="1"/>
</dbReference>
<reference evidence="16" key="1">
    <citation type="submission" date="2022-11" db="EMBL/GenBank/DDBJ databases">
        <authorList>
            <person name="Scott C."/>
            <person name="Bruce N."/>
        </authorList>
    </citation>
    <scope>NUCLEOTIDE SEQUENCE</scope>
</reference>
<sequence length="614" mass="69969">MRLARDPLPGPLPGGDFKSIDAHLRALDKHLTLRSYIDGYVLGDVDTKTWVALRNNRAALGFIRKGSLGNLSRWFTFIEKNHPEIQEEIKQAEAVKAAKQAAAGKAGGSYNITLPDAEKGVVTRFLPEPSGYLHIGHAKAALLCDYFAHRLYDGKLRLRLDDTNPAKESRLSLYTSDYFDYLYDMCKRLISEGNAYADDTETETMQKERFDGIESKRRNRSVEENLRIFEEMKAGSEEGLKNCIRAKLSVDNPNKALRDPVVYRCNPNDTHHRTGNKWKIYPTYDFACPVVDAHEGITHALRATEYTDRNPQYQWFLDTLKLRTVHLWDFSRLNFIKTFLSKRKLAKLVETGKVWGWDDPRMPTIRGIRRRGMTIPALRDFIIKQGPSRNISLQDWKSFWATNIKEIDPVAPRHTAVLKKDLVKVTLIGNEAPAQPSKEDKPKHAKNPDIGTKKVVYSSQVILDQADAKSFKKDEEITLMSWGNAFVREIDSSDPIQTLTCELNLKGDFKTTEKKITWLSSEGTELVPAELWEFDYLITKDKLEADDELEKCLNPVTESMQEALCDEGVGLLKTDDIIQLERRGFFRVDKGLGDWEEGEPKRVVLFAIPSGKGK</sequence>
<organism evidence="16 17">
    <name type="scientific">Parascedosporium putredinis</name>
    <dbReference type="NCBI Taxonomy" id="1442378"/>
    <lineage>
        <taxon>Eukaryota</taxon>
        <taxon>Fungi</taxon>
        <taxon>Dikarya</taxon>
        <taxon>Ascomycota</taxon>
        <taxon>Pezizomycotina</taxon>
        <taxon>Sordariomycetes</taxon>
        <taxon>Hypocreomycetidae</taxon>
        <taxon>Microascales</taxon>
        <taxon>Microascaceae</taxon>
        <taxon>Parascedosporium</taxon>
    </lineage>
</organism>
<evidence type="ECO:0000256" key="7">
    <source>
        <dbReference type="ARBA" id="ARBA00022840"/>
    </source>
</evidence>
<dbReference type="GO" id="GO:0005829">
    <property type="term" value="C:cytosol"/>
    <property type="evidence" value="ECO:0007669"/>
    <property type="project" value="TreeGrafter"/>
</dbReference>
<dbReference type="PANTHER" id="PTHR43097">
    <property type="entry name" value="GLUTAMINE-TRNA LIGASE"/>
    <property type="match status" value="1"/>
</dbReference>
<dbReference type="InterPro" id="IPR036282">
    <property type="entry name" value="Glutathione-S-Trfase_C_sf"/>
</dbReference>
<dbReference type="Pfam" id="PF03950">
    <property type="entry name" value="tRNA-synt_1c_C"/>
    <property type="match status" value="1"/>
</dbReference>
<protein>
    <recommendedName>
        <fullName evidence="3">glutamate--tRNA ligase</fullName>
        <ecNumber evidence="3">6.1.1.17</ecNumber>
    </recommendedName>
    <alternativeName>
        <fullName evidence="10">Glutamyl-tRNA synthetase</fullName>
    </alternativeName>
</protein>
<comment type="caution">
    <text evidence="16">The sequence shown here is derived from an EMBL/GenBank/DDBJ whole genome shotgun (WGS) entry which is preliminary data.</text>
</comment>
<dbReference type="PANTHER" id="PTHR43097:SF5">
    <property type="entry name" value="GLUTAMATE--TRNA LIGASE"/>
    <property type="match status" value="1"/>
</dbReference>
<dbReference type="NCBIfam" id="TIGR00463">
    <property type="entry name" value="gltX_arch"/>
    <property type="match status" value="1"/>
</dbReference>
<dbReference type="InterPro" id="IPR020059">
    <property type="entry name" value="Glu/Gln-tRNA-synth_Ib_codon-bd"/>
</dbReference>
<evidence type="ECO:0000256" key="4">
    <source>
        <dbReference type="ARBA" id="ARBA00022490"/>
    </source>
</evidence>
<dbReference type="EC" id="6.1.1.17" evidence="3"/>
<dbReference type="AlphaFoldDB" id="A0A9P1GUF8"/>
<dbReference type="InterPro" id="IPR001412">
    <property type="entry name" value="aa-tRNA-synth_I_CS"/>
</dbReference>
<gene>
    <name evidence="16" type="ORF">PPNO1_LOCUS322</name>
</gene>
<evidence type="ECO:0000313" key="17">
    <source>
        <dbReference type="Proteomes" id="UP000838763"/>
    </source>
</evidence>
<evidence type="ECO:0000259" key="13">
    <source>
        <dbReference type="Pfam" id="PF00749"/>
    </source>
</evidence>
<proteinExistence type="inferred from homology"/>
<dbReference type="Gene3D" id="3.40.50.620">
    <property type="entry name" value="HUPs"/>
    <property type="match status" value="2"/>
</dbReference>
<dbReference type="PRINTS" id="PR00987">
    <property type="entry name" value="TRNASYNTHGLU"/>
</dbReference>
<evidence type="ECO:0000313" key="16">
    <source>
        <dbReference type="EMBL" id="CAI4210521.1"/>
    </source>
</evidence>
<dbReference type="InterPro" id="IPR050132">
    <property type="entry name" value="Gln/Glu-tRNA_Ligase"/>
</dbReference>
<keyword evidence="8 12" id="KW-0648">Protein biosynthesis</keyword>
<keyword evidence="6 12" id="KW-0547">Nucleotide-binding</keyword>
<dbReference type="InterPro" id="IPR020058">
    <property type="entry name" value="Glu/Gln-tRNA-synth_Ib_cat-dom"/>
</dbReference>
<dbReference type="SUPFAM" id="SSF47616">
    <property type="entry name" value="GST C-terminal domain-like"/>
    <property type="match status" value="1"/>
</dbReference>
<dbReference type="GO" id="GO:0004818">
    <property type="term" value="F:glutamate-tRNA ligase activity"/>
    <property type="evidence" value="ECO:0007669"/>
    <property type="project" value="UniProtKB-EC"/>
</dbReference>
<dbReference type="SUPFAM" id="SSF52374">
    <property type="entry name" value="Nucleotidylyl transferase"/>
    <property type="match status" value="1"/>
</dbReference>
<comment type="similarity">
    <text evidence="2">Belongs to the class-I aminoacyl-tRNA synthetase family. Glutamate--tRNA ligase type 2 subfamily.</text>
</comment>
<keyword evidence="4" id="KW-0963">Cytoplasm</keyword>
<dbReference type="InterPro" id="IPR011035">
    <property type="entry name" value="Ribosomal_bL25/Gln-tRNA_synth"/>
</dbReference>
<evidence type="ECO:0000256" key="2">
    <source>
        <dbReference type="ARBA" id="ARBA00008927"/>
    </source>
</evidence>
<evidence type="ECO:0000256" key="11">
    <source>
        <dbReference type="ARBA" id="ARBA00048351"/>
    </source>
</evidence>
<keyword evidence="7 12" id="KW-0067">ATP-binding</keyword>
<keyword evidence="9 12" id="KW-0030">Aminoacyl-tRNA synthetase</keyword>
<feature type="domain" description="Glutamyl/glutaminyl-tRNA synthetase class Ib catalytic" evidence="13">
    <location>
        <begin position="121"/>
        <end position="408"/>
    </location>
</feature>
<dbReference type="InterPro" id="IPR004526">
    <property type="entry name" value="Glu-tRNA-synth_arc/euk"/>
</dbReference>
<feature type="domain" description="tRNA synthetases class I (E and Q) anti-codon binding" evidence="15">
    <location>
        <begin position="515"/>
        <end position="589"/>
    </location>
</feature>
<evidence type="ECO:0000256" key="6">
    <source>
        <dbReference type="ARBA" id="ARBA00022741"/>
    </source>
</evidence>
<evidence type="ECO:0000256" key="12">
    <source>
        <dbReference type="RuleBase" id="RU363037"/>
    </source>
</evidence>
<evidence type="ECO:0000256" key="8">
    <source>
        <dbReference type="ARBA" id="ARBA00022917"/>
    </source>
</evidence>
<name>A0A9P1GUF8_9PEZI</name>
<comment type="subcellular location">
    <subcellularLocation>
        <location evidence="1">Cytoplasm</location>
    </subcellularLocation>
</comment>
<dbReference type="GO" id="GO:0005524">
    <property type="term" value="F:ATP binding"/>
    <property type="evidence" value="ECO:0007669"/>
    <property type="project" value="UniProtKB-KW"/>
</dbReference>
<dbReference type="OrthoDB" id="10250478at2759"/>
<evidence type="ECO:0000259" key="15">
    <source>
        <dbReference type="Pfam" id="PF20974"/>
    </source>
</evidence>
<keyword evidence="5 12" id="KW-0436">Ligase</keyword>
<evidence type="ECO:0000256" key="10">
    <source>
        <dbReference type="ARBA" id="ARBA00030865"/>
    </source>
</evidence>
<dbReference type="GO" id="GO:0006424">
    <property type="term" value="P:glutamyl-tRNA aminoacylation"/>
    <property type="evidence" value="ECO:0007669"/>
    <property type="project" value="InterPro"/>
</dbReference>
<evidence type="ECO:0000256" key="9">
    <source>
        <dbReference type="ARBA" id="ARBA00023146"/>
    </source>
</evidence>
<evidence type="ECO:0000256" key="1">
    <source>
        <dbReference type="ARBA" id="ARBA00004496"/>
    </source>
</evidence>
<keyword evidence="17" id="KW-1185">Reference proteome</keyword>
<dbReference type="EMBL" id="CALLCH030000001">
    <property type="protein sequence ID" value="CAI4210521.1"/>
    <property type="molecule type" value="Genomic_DNA"/>
</dbReference>